<feature type="binding site" evidence="7">
    <location>
        <position position="79"/>
    </location>
    <ligand>
        <name>substrate</name>
    </ligand>
</feature>
<evidence type="ECO:0000256" key="5">
    <source>
        <dbReference type="ARBA" id="ARBA00022840"/>
    </source>
</evidence>
<keyword evidence="3 7" id="KW-0547">Nucleotide-binding</keyword>
<dbReference type="InterPro" id="IPR000623">
    <property type="entry name" value="Shikimate_kinase/TSH1"/>
</dbReference>
<feature type="binding site" evidence="7">
    <location>
        <position position="14"/>
    </location>
    <ligand>
        <name>Mg(2+)</name>
        <dbReference type="ChEBI" id="CHEBI:18420"/>
    </ligand>
</feature>
<gene>
    <name evidence="7" type="primary">aroK</name>
    <name evidence="8" type="ORF">KTO63_20750</name>
</gene>
<feature type="binding site" evidence="7">
    <location>
        <position position="140"/>
    </location>
    <ligand>
        <name>substrate</name>
    </ligand>
</feature>
<feature type="binding site" evidence="7">
    <location>
        <position position="118"/>
    </location>
    <ligand>
        <name>ATP</name>
        <dbReference type="ChEBI" id="CHEBI:30616"/>
    </ligand>
</feature>
<dbReference type="CDD" id="cd00464">
    <property type="entry name" value="SK"/>
    <property type="match status" value="1"/>
</dbReference>
<sequence length="173" mass="19947">MRIFLIGFMGSGKTHWGKLLSQKTGAPFFDLDKVIVDDEGKSIAQIFQEKGEEYFRYKEKEVMEQIVDEHENIILSCGGGTPCFFNNIDFMKDSGTVVWLNTCIDTLVERLLKEKNHRPLIKNIDDKNLKAFILKKLQDRRLYYEQASIIVAEESLTIDSLSSLIQEKIPKQP</sequence>
<keyword evidence="2 7" id="KW-0808">Transferase</keyword>
<dbReference type="InterPro" id="IPR031322">
    <property type="entry name" value="Shikimate/glucono_kinase"/>
</dbReference>
<evidence type="ECO:0000256" key="6">
    <source>
        <dbReference type="ARBA" id="ARBA00023141"/>
    </source>
</evidence>
<dbReference type="AlphaFoldDB" id="A0A9E2W6A5"/>
<dbReference type="GO" id="GO:0005524">
    <property type="term" value="F:ATP binding"/>
    <property type="evidence" value="ECO:0007669"/>
    <property type="project" value="UniProtKB-UniRule"/>
</dbReference>
<dbReference type="Proteomes" id="UP000812270">
    <property type="component" value="Unassembled WGS sequence"/>
</dbReference>
<comment type="subunit">
    <text evidence="7">Monomer.</text>
</comment>
<organism evidence="8 9">
    <name type="scientific">Pinibacter aurantiacus</name>
    <dbReference type="NCBI Taxonomy" id="2851599"/>
    <lineage>
        <taxon>Bacteria</taxon>
        <taxon>Pseudomonadati</taxon>
        <taxon>Bacteroidota</taxon>
        <taxon>Chitinophagia</taxon>
        <taxon>Chitinophagales</taxon>
        <taxon>Chitinophagaceae</taxon>
        <taxon>Pinibacter</taxon>
    </lineage>
</organism>
<evidence type="ECO:0000256" key="7">
    <source>
        <dbReference type="HAMAP-Rule" id="MF_00109"/>
    </source>
</evidence>
<dbReference type="PANTHER" id="PTHR21087:SF16">
    <property type="entry name" value="SHIKIMATE KINASE 1, CHLOROPLASTIC"/>
    <property type="match status" value="1"/>
</dbReference>
<dbReference type="GO" id="GO:0009073">
    <property type="term" value="P:aromatic amino acid family biosynthetic process"/>
    <property type="evidence" value="ECO:0007669"/>
    <property type="project" value="UniProtKB-KW"/>
</dbReference>
<accession>A0A9E2W6A5</accession>
<dbReference type="HAMAP" id="MF_00109">
    <property type="entry name" value="Shikimate_kinase"/>
    <property type="match status" value="1"/>
</dbReference>
<comment type="similarity">
    <text evidence="7">Belongs to the shikimate kinase family.</text>
</comment>
<comment type="function">
    <text evidence="7">Catalyzes the specific phosphorylation of the 3-hydroxyl group of shikimic acid using ATP as a cosubstrate.</text>
</comment>
<dbReference type="EMBL" id="JAHSPG010000015">
    <property type="protein sequence ID" value="MBV4359613.1"/>
    <property type="molecule type" value="Genomic_DNA"/>
</dbReference>
<keyword evidence="7" id="KW-0479">Metal-binding</keyword>
<keyword evidence="4 7" id="KW-0418">Kinase</keyword>
<feature type="binding site" evidence="7">
    <location>
        <begin position="10"/>
        <end position="15"/>
    </location>
    <ligand>
        <name>ATP</name>
        <dbReference type="ChEBI" id="CHEBI:30616"/>
    </ligand>
</feature>
<comment type="caution">
    <text evidence="8">The sequence shown here is derived from an EMBL/GenBank/DDBJ whole genome shotgun (WGS) entry which is preliminary data.</text>
</comment>
<evidence type="ECO:0000256" key="2">
    <source>
        <dbReference type="ARBA" id="ARBA00022679"/>
    </source>
</evidence>
<evidence type="ECO:0000313" key="8">
    <source>
        <dbReference type="EMBL" id="MBV4359613.1"/>
    </source>
</evidence>
<keyword evidence="1 7" id="KW-0028">Amino-acid biosynthesis</keyword>
<dbReference type="RefSeq" id="WP_217793869.1">
    <property type="nucleotide sequence ID" value="NZ_JAHSPG010000015.1"/>
</dbReference>
<comment type="catalytic activity">
    <reaction evidence="7">
        <text>shikimate + ATP = 3-phosphoshikimate + ADP + H(+)</text>
        <dbReference type="Rhea" id="RHEA:13121"/>
        <dbReference type="ChEBI" id="CHEBI:15378"/>
        <dbReference type="ChEBI" id="CHEBI:30616"/>
        <dbReference type="ChEBI" id="CHEBI:36208"/>
        <dbReference type="ChEBI" id="CHEBI:145989"/>
        <dbReference type="ChEBI" id="CHEBI:456216"/>
        <dbReference type="EC" id="2.7.1.71"/>
    </reaction>
</comment>
<comment type="pathway">
    <text evidence="7">Metabolic intermediate biosynthesis; chorismate biosynthesis; chorismate from D-erythrose 4-phosphate and phosphoenolpyruvate: step 5/7.</text>
</comment>
<dbReference type="GO" id="GO:0009423">
    <property type="term" value="P:chorismate biosynthetic process"/>
    <property type="evidence" value="ECO:0007669"/>
    <property type="project" value="UniProtKB-UniRule"/>
</dbReference>
<keyword evidence="9" id="KW-1185">Reference proteome</keyword>
<feature type="binding site" evidence="7">
    <location>
        <position position="32"/>
    </location>
    <ligand>
        <name>substrate</name>
    </ligand>
</feature>
<evidence type="ECO:0000313" key="9">
    <source>
        <dbReference type="Proteomes" id="UP000812270"/>
    </source>
</evidence>
<proteinExistence type="inferred from homology"/>
<dbReference type="GO" id="GO:0000287">
    <property type="term" value="F:magnesium ion binding"/>
    <property type="evidence" value="ECO:0007669"/>
    <property type="project" value="UniProtKB-UniRule"/>
</dbReference>
<keyword evidence="7" id="KW-0963">Cytoplasm</keyword>
<comment type="subcellular location">
    <subcellularLocation>
        <location evidence="7">Cytoplasm</location>
    </subcellularLocation>
</comment>
<keyword evidence="7" id="KW-0460">Magnesium</keyword>
<keyword evidence="6 7" id="KW-0057">Aromatic amino acid biosynthesis</keyword>
<comment type="cofactor">
    <cofactor evidence="7">
        <name>Mg(2+)</name>
        <dbReference type="ChEBI" id="CHEBI:18420"/>
    </cofactor>
    <text evidence="7">Binds 1 Mg(2+) ion per subunit.</text>
</comment>
<reference evidence="8" key="1">
    <citation type="submission" date="2021-06" db="EMBL/GenBank/DDBJ databases">
        <authorList>
            <person name="Huq M.A."/>
        </authorList>
    </citation>
    <scope>NUCLEOTIDE SEQUENCE</scope>
    <source>
        <strain evidence="8">MAH-26</strain>
    </source>
</reference>
<evidence type="ECO:0000256" key="4">
    <source>
        <dbReference type="ARBA" id="ARBA00022777"/>
    </source>
</evidence>
<name>A0A9E2W6A5_9BACT</name>
<dbReference type="GO" id="GO:0004765">
    <property type="term" value="F:shikimate kinase activity"/>
    <property type="evidence" value="ECO:0007669"/>
    <property type="project" value="UniProtKB-UniRule"/>
</dbReference>
<feature type="binding site" evidence="7">
    <location>
        <position position="56"/>
    </location>
    <ligand>
        <name>substrate</name>
    </ligand>
</feature>
<dbReference type="PANTHER" id="PTHR21087">
    <property type="entry name" value="SHIKIMATE KINASE"/>
    <property type="match status" value="1"/>
</dbReference>
<dbReference type="Pfam" id="PF01202">
    <property type="entry name" value="SKI"/>
    <property type="match status" value="1"/>
</dbReference>
<evidence type="ECO:0000256" key="3">
    <source>
        <dbReference type="ARBA" id="ARBA00022741"/>
    </source>
</evidence>
<evidence type="ECO:0000256" key="1">
    <source>
        <dbReference type="ARBA" id="ARBA00022605"/>
    </source>
</evidence>
<dbReference type="GO" id="GO:0008652">
    <property type="term" value="P:amino acid biosynthetic process"/>
    <property type="evidence" value="ECO:0007669"/>
    <property type="project" value="UniProtKB-KW"/>
</dbReference>
<keyword evidence="5 7" id="KW-0067">ATP-binding</keyword>
<dbReference type="EC" id="2.7.1.71" evidence="7"/>
<protein>
    <recommendedName>
        <fullName evidence="7">Shikimate kinase</fullName>
        <shortName evidence="7">SK</shortName>
        <ecNumber evidence="7">2.7.1.71</ecNumber>
    </recommendedName>
</protein>
<comment type="caution">
    <text evidence="7">Lacks conserved residue(s) required for the propagation of feature annotation.</text>
</comment>
<dbReference type="GO" id="GO:0005829">
    <property type="term" value="C:cytosol"/>
    <property type="evidence" value="ECO:0007669"/>
    <property type="project" value="TreeGrafter"/>
</dbReference>